<organism evidence="5 6">
    <name type="scientific">Isoptericola peretonis</name>
    <dbReference type="NCBI Taxonomy" id="2918523"/>
    <lineage>
        <taxon>Bacteria</taxon>
        <taxon>Bacillati</taxon>
        <taxon>Actinomycetota</taxon>
        <taxon>Actinomycetes</taxon>
        <taxon>Micrococcales</taxon>
        <taxon>Promicromonosporaceae</taxon>
        <taxon>Isoptericola</taxon>
    </lineage>
</organism>
<keyword evidence="4" id="KW-0472">Membrane</keyword>
<dbReference type="Gene3D" id="1.10.3630.10">
    <property type="entry name" value="yeast vps74-n-term truncation variant domain like"/>
    <property type="match status" value="1"/>
</dbReference>
<dbReference type="Pfam" id="PF05719">
    <property type="entry name" value="GPP34"/>
    <property type="match status" value="1"/>
</dbReference>
<accession>A0ABT0J475</accession>
<evidence type="ECO:0000256" key="4">
    <source>
        <dbReference type="ARBA" id="ARBA00023136"/>
    </source>
</evidence>
<evidence type="ECO:0000256" key="2">
    <source>
        <dbReference type="ARBA" id="ARBA00023034"/>
    </source>
</evidence>
<evidence type="ECO:0000313" key="6">
    <source>
        <dbReference type="Proteomes" id="UP001651050"/>
    </source>
</evidence>
<name>A0ABT0J475_9MICO</name>
<evidence type="ECO:0000313" key="5">
    <source>
        <dbReference type="EMBL" id="MCK9794299.1"/>
    </source>
</evidence>
<keyword evidence="2" id="KW-0333">Golgi apparatus</keyword>
<sequence length="220" mass="23644">MLIAEELLLLAHDDRRTGPSLFDDAPYRLAGALLVELVIGHRIALRPVPGGDGPVVVMDRAPTGRPELDRVLEAAGAVPRRAAELVDVLARHVERPLLDGLVAQGLLRREERTSWGVLRSTRWRTVEGPTVAALRRRVHAVLLDGATPGDRTAALLTLAEGSGWLHPEVPREHRRVADARMRELAATWWRGSAVREAAGAVAAAVVGVVSTATLVLPAAT</sequence>
<dbReference type="EMBL" id="JALQCY010000003">
    <property type="protein sequence ID" value="MCK9794299.1"/>
    <property type="molecule type" value="Genomic_DNA"/>
</dbReference>
<reference evidence="5 6" key="1">
    <citation type="submission" date="2022-02" db="EMBL/GenBank/DDBJ databases">
        <title>The car tank lid bacteriome: a reservoir of bacteria with potential in bioremediation of fuel.</title>
        <authorList>
            <person name="Vidal-Verdu A."/>
            <person name="Gomez-Martinez D."/>
            <person name="Latorre-Perez A."/>
            <person name="Pereto J."/>
            <person name="Porcar M."/>
        </authorList>
    </citation>
    <scope>NUCLEOTIDE SEQUENCE [LARGE SCALE GENOMIC DNA]</scope>
    <source>
        <strain evidence="5 6">4D.3</strain>
    </source>
</reference>
<comment type="subcellular location">
    <subcellularLocation>
        <location evidence="1">Golgi apparatus membrane</location>
        <topology evidence="1">Peripheral membrane protein</topology>
        <orientation evidence="1">Cytoplasmic side</orientation>
    </subcellularLocation>
</comment>
<keyword evidence="6" id="KW-1185">Reference proteome</keyword>
<protein>
    <submittedName>
        <fullName evidence="5">GPP34 family phosphoprotein</fullName>
    </submittedName>
</protein>
<gene>
    <name evidence="5" type="ORF">M1843_11140</name>
</gene>
<dbReference type="Proteomes" id="UP001651050">
    <property type="component" value="Unassembled WGS sequence"/>
</dbReference>
<dbReference type="InterPro" id="IPR008628">
    <property type="entry name" value="GPP34-like"/>
</dbReference>
<evidence type="ECO:0000256" key="1">
    <source>
        <dbReference type="ARBA" id="ARBA00004255"/>
    </source>
</evidence>
<proteinExistence type="predicted"/>
<dbReference type="RefSeq" id="WP_416344144.1">
    <property type="nucleotide sequence ID" value="NZ_JALQCY010000003.1"/>
</dbReference>
<evidence type="ECO:0000256" key="3">
    <source>
        <dbReference type="ARBA" id="ARBA00023121"/>
    </source>
</evidence>
<dbReference type="InterPro" id="IPR038261">
    <property type="entry name" value="GPP34-like_sf"/>
</dbReference>
<keyword evidence="3" id="KW-0446">Lipid-binding</keyword>
<comment type="caution">
    <text evidence="5">The sequence shown here is derived from an EMBL/GenBank/DDBJ whole genome shotgun (WGS) entry which is preliminary data.</text>
</comment>